<evidence type="ECO:0000313" key="3">
    <source>
        <dbReference type="Proteomes" id="UP000199225"/>
    </source>
</evidence>
<dbReference type="InterPro" id="IPR029491">
    <property type="entry name" value="Helicase_HTH"/>
</dbReference>
<gene>
    <name evidence="2" type="ORF">SAMN04490247_0287</name>
</gene>
<evidence type="ECO:0000259" key="1">
    <source>
        <dbReference type="Pfam" id="PF14493"/>
    </source>
</evidence>
<dbReference type="AlphaFoldDB" id="A0A1G8PZB5"/>
<accession>A0A1G8PZB5</accession>
<dbReference type="PIRSF" id="PIRSF021350">
    <property type="entry name" value="UCP021350"/>
    <property type="match status" value="1"/>
</dbReference>
<dbReference type="InterPro" id="IPR008308">
    <property type="entry name" value="YpbB-like"/>
</dbReference>
<dbReference type="Pfam" id="PF14493">
    <property type="entry name" value="HTH_40"/>
    <property type="match status" value="1"/>
</dbReference>
<organism evidence="2 3">
    <name type="scientific">Salimicrobium halophilum</name>
    <dbReference type="NCBI Taxonomy" id="86666"/>
    <lineage>
        <taxon>Bacteria</taxon>
        <taxon>Bacillati</taxon>
        <taxon>Bacillota</taxon>
        <taxon>Bacilli</taxon>
        <taxon>Bacillales</taxon>
        <taxon>Bacillaceae</taxon>
        <taxon>Salimicrobium</taxon>
    </lineage>
</organism>
<reference evidence="3" key="1">
    <citation type="submission" date="2016-10" db="EMBL/GenBank/DDBJ databases">
        <authorList>
            <person name="Varghese N."/>
            <person name="Submissions S."/>
        </authorList>
    </citation>
    <scope>NUCLEOTIDE SEQUENCE [LARGE SCALE GENOMIC DNA]</scope>
    <source>
        <strain evidence="3">DSM 4771</strain>
    </source>
</reference>
<dbReference type="Proteomes" id="UP000199225">
    <property type="component" value="Unassembled WGS sequence"/>
</dbReference>
<name>A0A1G8PZB5_9BACI</name>
<dbReference type="STRING" id="86666.SAMN04490247_0287"/>
<feature type="domain" description="Helicase Helix-turn-helix" evidence="1">
    <location>
        <begin position="249"/>
        <end position="336"/>
    </location>
</feature>
<keyword evidence="3" id="KW-1185">Reference proteome</keyword>
<protein>
    <submittedName>
        <fullName evidence="2">Uncharacterized protein YpbB</fullName>
    </submittedName>
</protein>
<proteinExistence type="predicted"/>
<dbReference type="Gene3D" id="1.10.10.1390">
    <property type="entry name" value="ATP-dependent DNA helicase RecQ"/>
    <property type="match status" value="1"/>
</dbReference>
<dbReference type="OrthoDB" id="2354672at2"/>
<dbReference type="EMBL" id="FNEV01000001">
    <property type="protein sequence ID" value="SDI97585.1"/>
    <property type="molecule type" value="Genomic_DNA"/>
</dbReference>
<sequence>MFRYILLDCLHSMNAERTISGVFHLLRGKKSSQTFQDAKVYGIDQYYGVYPGLRREMITRVLHRLEEEKAIERVDESRVTITGVGRQELSDSDFSLYFSGMEYSEAVNQFQDRLLLWVQVLSNAAHRQDHYFPVVEKTPVQQWVKTFYNREKRHLQSDAAALFRELNLTLQPFTDMEKNLFVRRFTGGDGTGWTYDQLAETGDIEPIDVPLYIKNMHYYLFFTAAEDRTLHLHKLTGDLVKKETLTASSKKSIQLFDQYQSIEDVAAVRGLKTSTIEDHLVEAVLVDPGRPVDAFISDSGFEEIRQVVRKTGTKRLKIIHDQLNGGYSYFQLRIVLAKLQKG</sequence>
<evidence type="ECO:0000313" key="2">
    <source>
        <dbReference type="EMBL" id="SDI97585.1"/>
    </source>
</evidence>